<dbReference type="EMBL" id="WQLB01000026">
    <property type="protein sequence ID" value="MVN88295.1"/>
    <property type="molecule type" value="Genomic_DNA"/>
</dbReference>
<dbReference type="Proteomes" id="UP000483286">
    <property type="component" value="Unassembled WGS sequence"/>
</dbReference>
<protein>
    <submittedName>
        <fullName evidence="1">Uncharacterized protein</fullName>
    </submittedName>
</protein>
<organism evidence="1 2">
    <name type="scientific">Deinococcus arboris</name>
    <dbReference type="NCBI Taxonomy" id="2682977"/>
    <lineage>
        <taxon>Bacteria</taxon>
        <taxon>Thermotogati</taxon>
        <taxon>Deinococcota</taxon>
        <taxon>Deinococci</taxon>
        <taxon>Deinococcales</taxon>
        <taxon>Deinococcaceae</taxon>
        <taxon>Deinococcus</taxon>
    </lineage>
</organism>
<evidence type="ECO:0000313" key="1">
    <source>
        <dbReference type="EMBL" id="MVN88295.1"/>
    </source>
</evidence>
<keyword evidence="2" id="KW-1185">Reference proteome</keyword>
<name>A0A7C9I113_9DEIO</name>
<gene>
    <name evidence="1" type="ORF">GO986_16235</name>
</gene>
<accession>A0A7C9I113</accession>
<reference evidence="1 2" key="1">
    <citation type="submission" date="2019-12" db="EMBL/GenBank/DDBJ databases">
        <title>Deinococcus sp. HMF7620 Genome sequencing and assembly.</title>
        <authorList>
            <person name="Kang H."/>
            <person name="Kim H."/>
            <person name="Joh K."/>
        </authorList>
    </citation>
    <scope>NUCLEOTIDE SEQUENCE [LARGE SCALE GENOMIC DNA]</scope>
    <source>
        <strain evidence="1 2">HMF7620</strain>
    </source>
</reference>
<sequence length="542" mass="57176">MSWQLDLIAPDGVTAKTTRTQTNPGGVVGGFSWKQSRFRDCVQANLRVHTPTLGLRNRDLVRLTVDGSAVFYGPVVECPHPRDPSFGDVALIGASTLLDKRVIGSDSFANQDVALIVRALVQAYKHPAITYSEAHIPLTGKVLTTFSLPFRTLRLALETLGKTIDGEQGVPFGVLPDGTFFFGADLVPGQSFAAADLPGLTLLRVSGDDVVTAVTLIALSRPSGASPYRADIYPPGSTDRLPYRPATYTLKVADSASAGYGLEAAALAPAGLDVFSTPLVGAEYVNGFDSLVPASDGDRATASTNTGSVQFVELTRSVAPGANTDPMVGLRLLYTLDLSGLGTAYEARLEVQYGVTTAGGQTGVAIFAYALPATTDVRELVLVQPVPQDLLGAVQTEPFGLTTLTPYYGQLRVAVRGATSADLLPAGRLKVYEFQPIGLSRTKLDAYARKLLRPPAQVPTELTVHGLVGAMSSVTLTGLPGGDLTGDVVEIEGQHDQAGLTVSKIKLEQPGASEGARMLRLVAQERAQQAQTDLRGYLEASP</sequence>
<proteinExistence type="predicted"/>
<dbReference type="RefSeq" id="WP_157460355.1">
    <property type="nucleotide sequence ID" value="NZ_WQLB01000026.1"/>
</dbReference>
<evidence type="ECO:0000313" key="2">
    <source>
        <dbReference type="Proteomes" id="UP000483286"/>
    </source>
</evidence>
<comment type="caution">
    <text evidence="1">The sequence shown here is derived from an EMBL/GenBank/DDBJ whole genome shotgun (WGS) entry which is preliminary data.</text>
</comment>
<dbReference type="AlphaFoldDB" id="A0A7C9I113"/>